<evidence type="ECO:0000313" key="2">
    <source>
        <dbReference type="EMBL" id="AEY59505.1"/>
    </source>
</evidence>
<feature type="region of interest" description="Disordered" evidence="1">
    <location>
        <begin position="53"/>
        <end position="101"/>
    </location>
</feature>
<gene>
    <name evidence="2" type="ORF">ACCB02967</name>
</gene>
<evidence type="ECO:0000256" key="1">
    <source>
        <dbReference type="SAM" id="MobiDB-lite"/>
    </source>
</evidence>
<dbReference type="AlphaFoldDB" id="V9IEJ1"/>
<organism evidence="2">
    <name type="scientific">Apis cerana</name>
    <name type="common">Indian honeybee</name>
    <dbReference type="NCBI Taxonomy" id="7461"/>
    <lineage>
        <taxon>Eukaryota</taxon>
        <taxon>Metazoa</taxon>
        <taxon>Ecdysozoa</taxon>
        <taxon>Arthropoda</taxon>
        <taxon>Hexapoda</taxon>
        <taxon>Insecta</taxon>
        <taxon>Pterygota</taxon>
        <taxon>Neoptera</taxon>
        <taxon>Endopterygota</taxon>
        <taxon>Hymenoptera</taxon>
        <taxon>Apocrita</taxon>
        <taxon>Aculeata</taxon>
        <taxon>Apoidea</taxon>
        <taxon>Anthophila</taxon>
        <taxon>Apidae</taxon>
        <taxon>Apis</taxon>
    </lineage>
</organism>
<proteinExistence type="evidence at transcript level"/>
<dbReference type="EMBL" id="JR041760">
    <property type="protein sequence ID" value="AEY59505.1"/>
    <property type="molecule type" value="mRNA"/>
</dbReference>
<feature type="compositionally biased region" description="Polar residues" evidence="1">
    <location>
        <begin position="81"/>
        <end position="101"/>
    </location>
</feature>
<sequence length="153" mass="17016">MSYKMETCQIISHENMQRMYTQNQVQYPVRNFDGSKGTVVDVKHQQQYALSNVTGRSPNTNHGVEAQPGMGPNPGQPGNVHFNSRTPPWQQNRSASASHQPSLVTVQNITCNSFDRVPPLHHHIPQASTWTDEVARKKAKSGKIIVKNNASTA</sequence>
<accession>V9IEJ1</accession>
<reference evidence="2" key="1">
    <citation type="submission" date="2011-11" db="EMBL/GenBank/DDBJ databases">
        <title>Decoding the brain transcriptome of the Eastern honeybee (Apis cerana) based on pyrosequencing.</title>
        <authorList>
            <person name="Sun L."/>
            <person name="Zheng H."/>
            <person name="Wang Y."/>
            <person name="Xie X."/>
            <person name="Zhu Y."/>
            <person name="Gu W."/>
            <person name="Wang S."/>
        </authorList>
    </citation>
    <scope>NUCLEOTIDE SEQUENCE</scope>
    <source>
        <tissue evidence="2">Brain</tissue>
    </source>
</reference>
<feature type="compositionally biased region" description="Polar residues" evidence="1">
    <location>
        <begin position="53"/>
        <end position="62"/>
    </location>
</feature>
<protein>
    <submittedName>
        <fullName evidence="2">Uncharacterized protein</fullName>
    </submittedName>
</protein>
<name>V9IEJ1_APICE</name>